<dbReference type="EMBL" id="KL584841">
    <property type="protein sequence ID" value="KEQ60642.1"/>
    <property type="molecule type" value="Genomic_DNA"/>
</dbReference>
<name>A0A074VSI0_AURM1</name>
<keyword evidence="2" id="KW-1185">Reference proteome</keyword>
<reference evidence="1 2" key="1">
    <citation type="journal article" date="2014" name="BMC Genomics">
        <title>Genome sequencing of four Aureobasidium pullulans varieties: biotechnological potential, stress tolerance, and description of new species.</title>
        <authorList>
            <person name="Gostin Ar C."/>
            <person name="Ohm R.A."/>
            <person name="Kogej T."/>
            <person name="Sonjak S."/>
            <person name="Turk M."/>
            <person name="Zajc J."/>
            <person name="Zalar P."/>
            <person name="Grube M."/>
            <person name="Sun H."/>
            <person name="Han J."/>
            <person name="Sharma A."/>
            <person name="Chiniquy J."/>
            <person name="Ngan C.Y."/>
            <person name="Lipzen A."/>
            <person name="Barry K."/>
            <person name="Grigoriev I.V."/>
            <person name="Gunde-Cimerman N."/>
        </authorList>
    </citation>
    <scope>NUCLEOTIDE SEQUENCE [LARGE SCALE GENOMIC DNA]</scope>
    <source>
        <strain evidence="1 2">CBS 110374</strain>
    </source>
</reference>
<sequence>QVDIIWHNMYAPSTFVTWRKQSIRSVEQLLIDFTNLVDKGVFGVISLSVSKASFVAVVACEKSWEEIQERILEATR</sequence>
<protein>
    <submittedName>
        <fullName evidence="1">Uncharacterized protein</fullName>
    </submittedName>
</protein>
<proteinExistence type="predicted"/>
<dbReference type="AlphaFoldDB" id="A0A074VSI0"/>
<organism evidence="1 2">
    <name type="scientific">Aureobasidium melanogenum (strain CBS 110374)</name>
    <name type="common">Aureobasidium pullulans var. melanogenum</name>
    <dbReference type="NCBI Taxonomy" id="1043003"/>
    <lineage>
        <taxon>Eukaryota</taxon>
        <taxon>Fungi</taxon>
        <taxon>Dikarya</taxon>
        <taxon>Ascomycota</taxon>
        <taxon>Pezizomycotina</taxon>
        <taxon>Dothideomycetes</taxon>
        <taxon>Dothideomycetidae</taxon>
        <taxon>Dothideales</taxon>
        <taxon>Saccotheciaceae</taxon>
        <taxon>Aureobasidium</taxon>
    </lineage>
</organism>
<evidence type="ECO:0000313" key="1">
    <source>
        <dbReference type="EMBL" id="KEQ60642.1"/>
    </source>
</evidence>
<evidence type="ECO:0000313" key="2">
    <source>
        <dbReference type="Proteomes" id="UP000030672"/>
    </source>
</evidence>
<accession>A0A074VSI0</accession>
<dbReference type="HOGENOM" id="CLU_183168_0_0_1"/>
<gene>
    <name evidence="1" type="ORF">M437DRAFT_53583</name>
</gene>
<dbReference type="GeneID" id="63915923"/>
<dbReference type="Proteomes" id="UP000030672">
    <property type="component" value="Unassembled WGS sequence"/>
</dbReference>
<feature type="non-terminal residue" evidence="1">
    <location>
        <position position="1"/>
    </location>
</feature>
<dbReference type="RefSeq" id="XP_040877665.1">
    <property type="nucleotide sequence ID" value="XM_041022550.1"/>
</dbReference>